<protein>
    <submittedName>
        <fullName evidence="1">Uncharacterized protein</fullName>
    </submittedName>
</protein>
<comment type="caution">
    <text evidence="1">The sequence shown here is derived from an EMBL/GenBank/DDBJ whole genome shotgun (WGS) entry which is preliminary data.</text>
</comment>
<name>A0AAV6W1Z7_9LAMI</name>
<proteinExistence type="predicted"/>
<gene>
    <name evidence="1" type="ORF">BUALT_Bualt19G0066600</name>
</gene>
<dbReference type="EMBL" id="WHWC01000019">
    <property type="protein sequence ID" value="KAG8363861.1"/>
    <property type="molecule type" value="Genomic_DNA"/>
</dbReference>
<accession>A0AAV6W1Z7</accession>
<organism evidence="1 2">
    <name type="scientific">Buddleja alternifolia</name>
    <dbReference type="NCBI Taxonomy" id="168488"/>
    <lineage>
        <taxon>Eukaryota</taxon>
        <taxon>Viridiplantae</taxon>
        <taxon>Streptophyta</taxon>
        <taxon>Embryophyta</taxon>
        <taxon>Tracheophyta</taxon>
        <taxon>Spermatophyta</taxon>
        <taxon>Magnoliopsida</taxon>
        <taxon>eudicotyledons</taxon>
        <taxon>Gunneridae</taxon>
        <taxon>Pentapetalae</taxon>
        <taxon>asterids</taxon>
        <taxon>lamiids</taxon>
        <taxon>Lamiales</taxon>
        <taxon>Scrophulariaceae</taxon>
        <taxon>Buddlejeae</taxon>
        <taxon>Buddleja</taxon>
    </lineage>
</organism>
<dbReference type="Proteomes" id="UP000826271">
    <property type="component" value="Unassembled WGS sequence"/>
</dbReference>
<dbReference type="AlphaFoldDB" id="A0AAV6W1Z7"/>
<reference evidence="1" key="1">
    <citation type="submission" date="2019-10" db="EMBL/GenBank/DDBJ databases">
        <authorList>
            <person name="Zhang R."/>
            <person name="Pan Y."/>
            <person name="Wang J."/>
            <person name="Ma R."/>
            <person name="Yu S."/>
        </authorList>
    </citation>
    <scope>NUCLEOTIDE SEQUENCE</scope>
    <source>
        <strain evidence="1">LA-IB0</strain>
        <tissue evidence="1">Leaf</tissue>
    </source>
</reference>
<sequence length="191" mass="21752">MNLCCCYLSDAHVSALGIHRRSSIFAARVYLRRIQEAEVLFQLIRHLFRPPNMIMMRNLIHLVHLAHADHVAQWGLVHNDLARSGTELQEKLIFRLILRWILYPLIVIVTQTVWMDQIVTDIVVASSSISSIMLYKWQKVIFVVVRPKILALGTNSNKRLGRMDYGARKVMMAVLSQGWMCDGGSGARVGA</sequence>
<evidence type="ECO:0000313" key="1">
    <source>
        <dbReference type="EMBL" id="KAG8363861.1"/>
    </source>
</evidence>
<keyword evidence="2" id="KW-1185">Reference proteome</keyword>
<evidence type="ECO:0000313" key="2">
    <source>
        <dbReference type="Proteomes" id="UP000826271"/>
    </source>
</evidence>